<dbReference type="RefSeq" id="WP_344280798.1">
    <property type="nucleotide sequence ID" value="NZ_BAAAMR010000118.1"/>
</dbReference>
<evidence type="ECO:0000313" key="1">
    <source>
        <dbReference type="EMBL" id="GAA2164257.1"/>
    </source>
</evidence>
<sequence>MAFAEAMAGPAPRALSNSTVYLCGSLGAGLGGCAINSISPGTNFRSSPEPA</sequence>
<proteinExistence type="predicted"/>
<accession>A0ABN3AEP9</accession>
<dbReference type="EMBL" id="BAAAMR010000118">
    <property type="protein sequence ID" value="GAA2164257.1"/>
    <property type="molecule type" value="Genomic_DNA"/>
</dbReference>
<evidence type="ECO:0000313" key="2">
    <source>
        <dbReference type="Proteomes" id="UP001501020"/>
    </source>
</evidence>
<gene>
    <name evidence="1" type="ORF">GCM10009727_81540</name>
</gene>
<reference evidence="1 2" key="1">
    <citation type="journal article" date="2019" name="Int. J. Syst. Evol. Microbiol.">
        <title>The Global Catalogue of Microorganisms (GCM) 10K type strain sequencing project: providing services to taxonomists for standard genome sequencing and annotation.</title>
        <authorList>
            <consortium name="The Broad Institute Genomics Platform"/>
            <consortium name="The Broad Institute Genome Sequencing Center for Infectious Disease"/>
            <person name="Wu L."/>
            <person name="Ma J."/>
        </authorList>
    </citation>
    <scope>NUCLEOTIDE SEQUENCE [LARGE SCALE GENOMIC DNA]</scope>
    <source>
        <strain evidence="1 2">JCM 13850</strain>
    </source>
</reference>
<keyword evidence="2" id="KW-1185">Reference proteome</keyword>
<organism evidence="1 2">
    <name type="scientific">Actinomadura napierensis</name>
    <dbReference type="NCBI Taxonomy" id="267854"/>
    <lineage>
        <taxon>Bacteria</taxon>
        <taxon>Bacillati</taxon>
        <taxon>Actinomycetota</taxon>
        <taxon>Actinomycetes</taxon>
        <taxon>Streptosporangiales</taxon>
        <taxon>Thermomonosporaceae</taxon>
        <taxon>Actinomadura</taxon>
    </lineage>
</organism>
<name>A0ABN3AEP9_9ACTN</name>
<dbReference type="Proteomes" id="UP001501020">
    <property type="component" value="Unassembled WGS sequence"/>
</dbReference>
<protein>
    <submittedName>
        <fullName evidence="1">Uncharacterized protein</fullName>
    </submittedName>
</protein>
<comment type="caution">
    <text evidence="1">The sequence shown here is derived from an EMBL/GenBank/DDBJ whole genome shotgun (WGS) entry which is preliminary data.</text>
</comment>